<organism evidence="2 3">
    <name type="scientific">Equus przewalskii</name>
    <name type="common">Przewalski's horse</name>
    <name type="synonym">Equus caballus przewalskii</name>
    <dbReference type="NCBI Taxonomy" id="9798"/>
    <lineage>
        <taxon>Eukaryota</taxon>
        <taxon>Metazoa</taxon>
        <taxon>Chordata</taxon>
        <taxon>Craniata</taxon>
        <taxon>Vertebrata</taxon>
        <taxon>Euteleostomi</taxon>
        <taxon>Mammalia</taxon>
        <taxon>Eutheria</taxon>
        <taxon>Laurasiatheria</taxon>
        <taxon>Perissodactyla</taxon>
        <taxon>Equidae</taxon>
        <taxon>Equus</taxon>
    </lineage>
</organism>
<evidence type="ECO:0000256" key="1">
    <source>
        <dbReference type="SAM" id="MobiDB-lite"/>
    </source>
</evidence>
<dbReference type="RefSeq" id="XP_070471985.1">
    <property type="nucleotide sequence ID" value="XM_070615884.1"/>
</dbReference>
<sequence>MSPGRSSWSPRSRGHRPLGVSPACQLPASPRQHLSSGREATKVLAAKDQDDAETEEEDDLPVPEVHGRGLVVTAGAWLLSAAWASRSGSSCRRPLASGGRFPASAAAAPGLGEADSSTAVRGMEGAGEEVQTVHECVVCGVAKRTQQAFCAVMTEFPCGQPTVWDIRKQEGARDFHYGCGGC</sequence>
<feature type="compositionally biased region" description="Basic and acidic residues" evidence="1">
    <location>
        <begin position="39"/>
        <end position="49"/>
    </location>
</feature>
<name>A0ABM4P462_EQUPR</name>
<feature type="compositionally biased region" description="Acidic residues" evidence="1">
    <location>
        <begin position="50"/>
        <end position="61"/>
    </location>
</feature>
<gene>
    <name evidence="3" type="primary">LOC139082822</name>
</gene>
<dbReference type="GeneID" id="139082822"/>
<protein>
    <submittedName>
        <fullName evidence="3">Uncharacterized protein isoform X1</fullName>
    </submittedName>
</protein>
<dbReference type="Proteomes" id="UP001652662">
    <property type="component" value="Chromosome 4"/>
</dbReference>
<keyword evidence="2" id="KW-1185">Reference proteome</keyword>
<evidence type="ECO:0000313" key="3">
    <source>
        <dbReference type="RefSeq" id="XP_070471985.1"/>
    </source>
</evidence>
<accession>A0ABM4P462</accession>
<feature type="compositionally biased region" description="Low complexity" evidence="1">
    <location>
        <begin position="1"/>
        <end position="11"/>
    </location>
</feature>
<proteinExistence type="predicted"/>
<reference evidence="3" key="1">
    <citation type="submission" date="2025-08" db="UniProtKB">
        <authorList>
            <consortium name="RefSeq"/>
        </authorList>
    </citation>
    <scope>IDENTIFICATION</scope>
    <source>
        <tissue evidence="3">Blood</tissue>
    </source>
</reference>
<evidence type="ECO:0000313" key="2">
    <source>
        <dbReference type="Proteomes" id="UP001652662"/>
    </source>
</evidence>
<feature type="region of interest" description="Disordered" evidence="1">
    <location>
        <begin position="1"/>
        <end position="64"/>
    </location>
</feature>